<reference evidence="3" key="1">
    <citation type="journal article" date="2019" name="Int. J. Syst. Evol. Microbiol.">
        <title>The Global Catalogue of Microorganisms (GCM) 10K type strain sequencing project: providing services to taxonomists for standard genome sequencing and annotation.</title>
        <authorList>
            <consortium name="The Broad Institute Genomics Platform"/>
            <consortium name="The Broad Institute Genome Sequencing Center for Infectious Disease"/>
            <person name="Wu L."/>
            <person name="Ma J."/>
        </authorList>
    </citation>
    <scope>NUCLEOTIDE SEQUENCE [LARGE SCALE GENOMIC DNA]</scope>
    <source>
        <strain evidence="3">JCM 4805</strain>
    </source>
</reference>
<gene>
    <name evidence="2" type="ORF">GCM10010361_19510</name>
</gene>
<dbReference type="Proteomes" id="UP001500909">
    <property type="component" value="Unassembled WGS sequence"/>
</dbReference>
<evidence type="ECO:0000256" key="1">
    <source>
        <dbReference type="SAM" id="MobiDB-lite"/>
    </source>
</evidence>
<evidence type="ECO:0000313" key="3">
    <source>
        <dbReference type="Proteomes" id="UP001500909"/>
    </source>
</evidence>
<proteinExistence type="predicted"/>
<evidence type="ECO:0000313" key="2">
    <source>
        <dbReference type="EMBL" id="GAA0455566.1"/>
    </source>
</evidence>
<accession>A0ABP3JM13</accession>
<sequence>MASRTYMGMEWSHLLDEPPEDFPAPEAPGEKFHKCTSGGILMFTCPVVRDKGRAKAGLPFTRPKAPFDGPRAGGGGAAGGGVPGAQPRR</sequence>
<feature type="region of interest" description="Disordered" evidence="1">
    <location>
        <begin position="57"/>
        <end position="89"/>
    </location>
</feature>
<dbReference type="EMBL" id="BAAABY010000013">
    <property type="protein sequence ID" value="GAA0455566.1"/>
    <property type="molecule type" value="Genomic_DNA"/>
</dbReference>
<organism evidence="2 3">
    <name type="scientific">Streptomyces olivaceiscleroticus</name>
    <dbReference type="NCBI Taxonomy" id="68245"/>
    <lineage>
        <taxon>Bacteria</taxon>
        <taxon>Bacillati</taxon>
        <taxon>Actinomycetota</taxon>
        <taxon>Actinomycetes</taxon>
        <taxon>Kitasatosporales</taxon>
        <taxon>Streptomycetaceae</taxon>
        <taxon>Streptomyces</taxon>
    </lineage>
</organism>
<keyword evidence="3" id="KW-1185">Reference proteome</keyword>
<comment type="caution">
    <text evidence="2">The sequence shown here is derived from an EMBL/GenBank/DDBJ whole genome shotgun (WGS) entry which is preliminary data.</text>
</comment>
<feature type="compositionally biased region" description="Gly residues" evidence="1">
    <location>
        <begin position="71"/>
        <end position="83"/>
    </location>
</feature>
<name>A0ABP3JM13_9ACTN</name>
<protein>
    <submittedName>
        <fullName evidence="2">Uncharacterized protein</fullName>
    </submittedName>
</protein>